<dbReference type="InParanoid" id="A0A067P786"/>
<organism evidence="1 2">
    <name type="scientific">Jaapia argillacea MUCL 33604</name>
    <dbReference type="NCBI Taxonomy" id="933084"/>
    <lineage>
        <taxon>Eukaryota</taxon>
        <taxon>Fungi</taxon>
        <taxon>Dikarya</taxon>
        <taxon>Basidiomycota</taxon>
        <taxon>Agaricomycotina</taxon>
        <taxon>Agaricomycetes</taxon>
        <taxon>Agaricomycetidae</taxon>
        <taxon>Jaapiales</taxon>
        <taxon>Jaapiaceae</taxon>
        <taxon>Jaapia</taxon>
    </lineage>
</organism>
<dbReference type="HOGENOM" id="CLU_1816082_0_0_1"/>
<evidence type="ECO:0000313" key="1">
    <source>
        <dbReference type="EMBL" id="KDQ49690.1"/>
    </source>
</evidence>
<accession>A0A067P786</accession>
<dbReference type="EMBL" id="KL197776">
    <property type="protein sequence ID" value="KDQ49690.1"/>
    <property type="molecule type" value="Genomic_DNA"/>
</dbReference>
<proteinExistence type="predicted"/>
<reference evidence="2" key="1">
    <citation type="journal article" date="2014" name="Proc. Natl. Acad. Sci. U.S.A.">
        <title>Extensive sampling of basidiomycete genomes demonstrates inadequacy of the white-rot/brown-rot paradigm for wood decay fungi.</title>
        <authorList>
            <person name="Riley R."/>
            <person name="Salamov A.A."/>
            <person name="Brown D.W."/>
            <person name="Nagy L.G."/>
            <person name="Floudas D."/>
            <person name="Held B.W."/>
            <person name="Levasseur A."/>
            <person name="Lombard V."/>
            <person name="Morin E."/>
            <person name="Otillar R."/>
            <person name="Lindquist E.A."/>
            <person name="Sun H."/>
            <person name="LaButti K.M."/>
            <person name="Schmutz J."/>
            <person name="Jabbour D."/>
            <person name="Luo H."/>
            <person name="Baker S.E."/>
            <person name="Pisabarro A.G."/>
            <person name="Walton J.D."/>
            <person name="Blanchette R.A."/>
            <person name="Henrissat B."/>
            <person name="Martin F."/>
            <person name="Cullen D."/>
            <person name="Hibbett D.S."/>
            <person name="Grigoriev I.V."/>
        </authorList>
    </citation>
    <scope>NUCLEOTIDE SEQUENCE [LARGE SCALE GENOMIC DNA]</scope>
    <source>
        <strain evidence="2">MUCL 33604</strain>
    </source>
</reference>
<gene>
    <name evidence="1" type="ORF">JAAARDRAFT_616278</name>
</gene>
<dbReference type="Proteomes" id="UP000027265">
    <property type="component" value="Unassembled WGS sequence"/>
</dbReference>
<dbReference type="AlphaFoldDB" id="A0A067P786"/>
<evidence type="ECO:0000313" key="2">
    <source>
        <dbReference type="Proteomes" id="UP000027265"/>
    </source>
</evidence>
<keyword evidence="2" id="KW-1185">Reference proteome</keyword>
<sequence>MEAAYSGSGPPYVDVATELALLSADSNHSLIQDWLRKHMEHQDNGLNREVYNLGASDDDLHLLYRLSYATMLVSLSSHSKACQLRPEMSVFVAYWRHTKPTEPLPTWTSSEEVRIRSEEAGIDPRADLQGLIAAVLGLPTTR</sequence>
<protein>
    <submittedName>
        <fullName evidence="1">Uncharacterized protein</fullName>
    </submittedName>
</protein>
<dbReference type="OrthoDB" id="2434664at2759"/>
<name>A0A067P786_9AGAM</name>